<dbReference type="Proteomes" id="UP001501116">
    <property type="component" value="Unassembled WGS sequence"/>
</dbReference>
<dbReference type="GO" id="GO:0016787">
    <property type="term" value="F:hydrolase activity"/>
    <property type="evidence" value="ECO:0007669"/>
    <property type="project" value="UniProtKB-KW"/>
</dbReference>
<dbReference type="Pfam" id="PF00795">
    <property type="entry name" value="CN_hydrolase"/>
    <property type="match status" value="1"/>
</dbReference>
<protein>
    <submittedName>
        <fullName evidence="3">Carbon-nitrogen hydrolase family protein</fullName>
    </submittedName>
</protein>
<dbReference type="Gene3D" id="3.60.110.10">
    <property type="entry name" value="Carbon-nitrogen hydrolase"/>
    <property type="match status" value="1"/>
</dbReference>
<dbReference type="RefSeq" id="WP_344431863.1">
    <property type="nucleotide sequence ID" value="NZ_BAAANN010000071.1"/>
</dbReference>
<evidence type="ECO:0000313" key="4">
    <source>
        <dbReference type="Proteomes" id="UP001501116"/>
    </source>
</evidence>
<dbReference type="PROSITE" id="PS01227">
    <property type="entry name" value="UPF0012"/>
    <property type="match status" value="1"/>
</dbReference>
<organism evidence="3 4">
    <name type="scientific">Amycolatopsis minnesotensis</name>
    <dbReference type="NCBI Taxonomy" id="337894"/>
    <lineage>
        <taxon>Bacteria</taxon>
        <taxon>Bacillati</taxon>
        <taxon>Actinomycetota</taxon>
        <taxon>Actinomycetes</taxon>
        <taxon>Pseudonocardiales</taxon>
        <taxon>Pseudonocardiaceae</taxon>
        <taxon>Amycolatopsis</taxon>
    </lineage>
</organism>
<dbReference type="SUPFAM" id="SSF56317">
    <property type="entry name" value="Carbon-nitrogen hydrolase"/>
    <property type="match status" value="1"/>
</dbReference>
<comment type="caution">
    <text evidence="3">The sequence shown here is derived from an EMBL/GenBank/DDBJ whole genome shotgun (WGS) entry which is preliminary data.</text>
</comment>
<sequence length="266" mass="28495">MSLPVAVAQFAAGLDKQENLKFVSEGIKAAADRGARLVVTPEFGMYHDPAKTSEDTSYPEPLDGPWLSAVREVVRDACVHAVVGFAERLPEESRAANTVVAIAPDGSFSALYRKVHLYDAFGYRESDTVVPAEITDPATFELDGFTFGIQTCYDIRFPESSRRLVDGGADVLLVPAAWAAGPAKEEHWLTLLKARAIENTSYLLAAGQTGPHCTGQSVILDPMGVVVAGAGEAPGTAVADLDQARIESVRGRNPALENRRFRVVPA</sequence>
<reference evidence="3 4" key="1">
    <citation type="journal article" date="2019" name="Int. J. Syst. Evol. Microbiol.">
        <title>The Global Catalogue of Microorganisms (GCM) 10K type strain sequencing project: providing services to taxonomists for standard genome sequencing and annotation.</title>
        <authorList>
            <consortium name="The Broad Institute Genomics Platform"/>
            <consortium name="The Broad Institute Genome Sequencing Center for Infectious Disease"/>
            <person name="Wu L."/>
            <person name="Ma J."/>
        </authorList>
    </citation>
    <scope>NUCLEOTIDE SEQUENCE [LARGE SCALE GENOMIC DNA]</scope>
    <source>
        <strain evidence="3 4">JCM 14545</strain>
    </source>
</reference>
<accession>A0ABN2SVS7</accession>
<evidence type="ECO:0000256" key="1">
    <source>
        <dbReference type="ARBA" id="ARBA00010613"/>
    </source>
</evidence>
<dbReference type="PANTHER" id="PTHR23088:SF27">
    <property type="entry name" value="DEAMINATED GLUTATHIONE AMIDASE"/>
    <property type="match status" value="1"/>
</dbReference>
<dbReference type="PANTHER" id="PTHR23088">
    <property type="entry name" value="NITRILASE-RELATED"/>
    <property type="match status" value="1"/>
</dbReference>
<proteinExistence type="inferred from homology"/>
<dbReference type="PROSITE" id="PS50263">
    <property type="entry name" value="CN_HYDROLASE"/>
    <property type="match status" value="1"/>
</dbReference>
<dbReference type="InterPro" id="IPR001110">
    <property type="entry name" value="UPF0012_CS"/>
</dbReference>
<dbReference type="EMBL" id="BAAANN010000071">
    <property type="protein sequence ID" value="GAA1993328.1"/>
    <property type="molecule type" value="Genomic_DNA"/>
</dbReference>
<keyword evidence="4" id="KW-1185">Reference proteome</keyword>
<dbReference type="InterPro" id="IPR003010">
    <property type="entry name" value="C-N_Hydrolase"/>
</dbReference>
<comment type="similarity">
    <text evidence="1">Belongs to the carbon-nitrogen hydrolase superfamily. NIT1/NIT2 family.</text>
</comment>
<name>A0ABN2SVS7_9PSEU</name>
<evidence type="ECO:0000259" key="2">
    <source>
        <dbReference type="PROSITE" id="PS50263"/>
    </source>
</evidence>
<dbReference type="InterPro" id="IPR036526">
    <property type="entry name" value="C-N_Hydrolase_sf"/>
</dbReference>
<evidence type="ECO:0000313" key="3">
    <source>
        <dbReference type="EMBL" id="GAA1993328.1"/>
    </source>
</evidence>
<gene>
    <name evidence="3" type="ORF">GCM10009754_85700</name>
</gene>
<dbReference type="CDD" id="cd07581">
    <property type="entry name" value="nitrilase_3"/>
    <property type="match status" value="1"/>
</dbReference>
<keyword evidence="3" id="KW-0378">Hydrolase</keyword>
<feature type="domain" description="CN hydrolase" evidence="2">
    <location>
        <begin position="3"/>
        <end position="243"/>
    </location>
</feature>